<dbReference type="AlphaFoldDB" id="A0A0F9ULC0"/>
<organism evidence="1">
    <name type="scientific">marine sediment metagenome</name>
    <dbReference type="NCBI Taxonomy" id="412755"/>
    <lineage>
        <taxon>unclassified sequences</taxon>
        <taxon>metagenomes</taxon>
        <taxon>ecological metagenomes</taxon>
    </lineage>
</organism>
<accession>A0A0F9ULC0</accession>
<name>A0A0F9ULC0_9ZZZZ</name>
<gene>
    <name evidence="1" type="ORF">LCGC14_0516690</name>
</gene>
<evidence type="ECO:0000313" key="1">
    <source>
        <dbReference type="EMBL" id="KKN61991.1"/>
    </source>
</evidence>
<proteinExistence type="predicted"/>
<comment type="caution">
    <text evidence="1">The sequence shown here is derived from an EMBL/GenBank/DDBJ whole genome shotgun (WGS) entry which is preliminary data.</text>
</comment>
<dbReference type="EMBL" id="LAZR01000639">
    <property type="protein sequence ID" value="KKN61991.1"/>
    <property type="molecule type" value="Genomic_DNA"/>
</dbReference>
<sequence length="120" mass="13799">MDAGEMNIQAIVAQKVAHYITEAIPEEEWDKMVRGQIYELVTGSRKRELENWIKEALDKRIKEMIRTQVSDMDYWGSTWGDPAGLFKEVVAEHADKIIEKMFEGVFIKMAYAMKQAIGAT</sequence>
<reference evidence="1" key="1">
    <citation type="journal article" date="2015" name="Nature">
        <title>Complex archaea that bridge the gap between prokaryotes and eukaryotes.</title>
        <authorList>
            <person name="Spang A."/>
            <person name="Saw J.H."/>
            <person name="Jorgensen S.L."/>
            <person name="Zaremba-Niedzwiedzka K."/>
            <person name="Martijn J."/>
            <person name="Lind A.E."/>
            <person name="van Eijk R."/>
            <person name="Schleper C."/>
            <person name="Guy L."/>
            <person name="Ettema T.J."/>
        </authorList>
    </citation>
    <scope>NUCLEOTIDE SEQUENCE</scope>
</reference>
<protein>
    <submittedName>
        <fullName evidence="1">Uncharacterized protein</fullName>
    </submittedName>
</protein>